<organism evidence="1 2">
    <name type="scientific">Panagrolaimus sp. JU765</name>
    <dbReference type="NCBI Taxonomy" id="591449"/>
    <lineage>
        <taxon>Eukaryota</taxon>
        <taxon>Metazoa</taxon>
        <taxon>Ecdysozoa</taxon>
        <taxon>Nematoda</taxon>
        <taxon>Chromadorea</taxon>
        <taxon>Rhabditida</taxon>
        <taxon>Tylenchina</taxon>
        <taxon>Panagrolaimomorpha</taxon>
        <taxon>Panagrolaimoidea</taxon>
        <taxon>Panagrolaimidae</taxon>
        <taxon>Panagrolaimus</taxon>
    </lineage>
</organism>
<proteinExistence type="predicted"/>
<evidence type="ECO:0000313" key="1">
    <source>
        <dbReference type="Proteomes" id="UP000887576"/>
    </source>
</evidence>
<evidence type="ECO:0000313" key="2">
    <source>
        <dbReference type="WBParaSite" id="JU765_v2.g2134.t1"/>
    </source>
</evidence>
<sequence>MSSPSTPMTPPSDKTSAPPRPPKIPPPPSNDPPPYTPYNDPRATLLPQPAGPSPAAVRPGGRPNVVRPTGYRRITSYLTKKNCIICAAIVGVLFISAIAFNYWLSLEEVEKPKIVPLQFDSRNLARFHIPDQRISYDELTDSIILSKFLPVQRQLKSEKLILNEYDVGFLSAVQDIEGDNYEDCMRFTDHVVCCETGVSSRHHKTDCWQRREEDIVRVHAAFYDFVKEWQSLENEQTAIFLYNPQRHAVLHFEPNKIYQIDENRLPEGAISIGFHFPMNTVDELEELVRSENEFKICQYLLEDNEKYVLKDDNCKGTNFEVEYELNQVRFCSNPLYEAVVQYGHYRNEDQLSWRLRVAYESSDYIYEAHDRIHSPVDQLAMDCNDQAIDLYVLGGQQLIEFAVKLPDETNAHFKKRRLRSLRNRNETNFHFIDRKLQLQQKYPPPYFSDEKIIMLGDLRANASIF</sequence>
<dbReference type="Proteomes" id="UP000887576">
    <property type="component" value="Unplaced"/>
</dbReference>
<protein>
    <submittedName>
        <fullName evidence="2">Uncharacterized protein</fullName>
    </submittedName>
</protein>
<reference evidence="2" key="1">
    <citation type="submission" date="2022-11" db="UniProtKB">
        <authorList>
            <consortium name="WormBaseParasite"/>
        </authorList>
    </citation>
    <scope>IDENTIFICATION</scope>
</reference>
<accession>A0AC34QZS4</accession>
<dbReference type="WBParaSite" id="JU765_v2.g2134.t1">
    <property type="protein sequence ID" value="JU765_v2.g2134.t1"/>
    <property type="gene ID" value="JU765_v2.g2134"/>
</dbReference>
<name>A0AC34QZS4_9BILA</name>